<gene>
    <name evidence="2" type="ORF">B5E75_02570</name>
</gene>
<dbReference type="RefSeq" id="WP_087357234.1">
    <property type="nucleotide sequence ID" value="NZ_NFLJ01000005.1"/>
</dbReference>
<dbReference type="Gene3D" id="3.40.470.10">
    <property type="entry name" value="Uracil-DNA glycosylase-like domain"/>
    <property type="match status" value="1"/>
</dbReference>
<dbReference type="AlphaFoldDB" id="A0A1Y4T199"/>
<evidence type="ECO:0000313" key="3">
    <source>
        <dbReference type="Proteomes" id="UP000195305"/>
    </source>
</evidence>
<sequence length="166" mass="19176">MLAHHNIQPIYNHNSKILILGSFPSVKSREAQFFYHHPQNRFWKICALLYHHAPLLTIEDKKDFLLKHHIALWDVIQSCDIQGSSDSSIQNVKVNDITSLLKQTHIQYIYTNGKKAHQLYSQYCYPITGIKDICLPSTSPANAAYSLERLLDSWKIICQEEGKEVL</sequence>
<dbReference type="NCBIfam" id="TIGR04274">
    <property type="entry name" value="hypoxanDNAglyco"/>
    <property type="match status" value="1"/>
</dbReference>
<keyword evidence="3" id="KW-1185">Reference proteome</keyword>
<evidence type="ECO:0000313" key="2">
    <source>
        <dbReference type="EMBL" id="OUQ35935.1"/>
    </source>
</evidence>
<dbReference type="SUPFAM" id="SSF52141">
    <property type="entry name" value="Uracil-DNA glycosylase-like"/>
    <property type="match status" value="1"/>
</dbReference>
<accession>A0A1Y4T199</accession>
<dbReference type="InterPro" id="IPR036895">
    <property type="entry name" value="Uracil-DNA_glycosylase-like_sf"/>
</dbReference>
<dbReference type="CDD" id="cd10032">
    <property type="entry name" value="UDG-F6_HDG"/>
    <property type="match status" value="1"/>
</dbReference>
<dbReference type="OrthoDB" id="9799921at2"/>
<dbReference type="EMBL" id="NFLJ01000005">
    <property type="protein sequence ID" value="OUQ35935.1"/>
    <property type="molecule type" value="Genomic_DNA"/>
</dbReference>
<proteinExistence type="predicted"/>
<organism evidence="2 3">
    <name type="scientific">Massilimicrobiota timonensis</name>
    <dbReference type="NCBI Taxonomy" id="1776392"/>
    <lineage>
        <taxon>Bacteria</taxon>
        <taxon>Bacillati</taxon>
        <taxon>Bacillota</taxon>
        <taxon>Erysipelotrichia</taxon>
        <taxon>Erysipelotrichales</taxon>
        <taxon>Erysipelotrichaceae</taxon>
        <taxon>Massilimicrobiota</taxon>
    </lineage>
</organism>
<dbReference type="Proteomes" id="UP000195305">
    <property type="component" value="Unassembled WGS sequence"/>
</dbReference>
<dbReference type="InterPro" id="IPR026353">
    <property type="entry name" value="Hypoxan-DNA_Glyclase"/>
</dbReference>
<comment type="caution">
    <text evidence="2">The sequence shown here is derived from an EMBL/GenBank/DDBJ whole genome shotgun (WGS) entry which is preliminary data.</text>
</comment>
<evidence type="ECO:0000259" key="1">
    <source>
        <dbReference type="Pfam" id="PF03167"/>
    </source>
</evidence>
<feature type="domain" description="Uracil-DNA glycosylase-like" evidence="1">
    <location>
        <begin position="10"/>
        <end position="147"/>
    </location>
</feature>
<protein>
    <submittedName>
        <fullName evidence="2">DNA-deoxyinosine glycosylase</fullName>
    </submittedName>
</protein>
<name>A0A1Y4T199_9FIRM</name>
<dbReference type="Pfam" id="PF03167">
    <property type="entry name" value="UDG"/>
    <property type="match status" value="1"/>
</dbReference>
<dbReference type="InterPro" id="IPR005122">
    <property type="entry name" value="Uracil-DNA_glycosylase-like"/>
</dbReference>
<reference evidence="2 3" key="1">
    <citation type="journal article" date="2018" name="BMC Genomics">
        <title>Whole genome sequencing and function prediction of 133 gut anaerobes isolated from chicken caecum in pure cultures.</title>
        <authorList>
            <person name="Medvecky M."/>
            <person name="Cejkova D."/>
            <person name="Polansky O."/>
            <person name="Karasova D."/>
            <person name="Kubasova T."/>
            <person name="Cizek A."/>
            <person name="Rychlik I."/>
        </authorList>
    </citation>
    <scope>NUCLEOTIDE SEQUENCE [LARGE SCALE GENOMIC DNA]</scope>
    <source>
        <strain evidence="2 3">An13</strain>
    </source>
</reference>